<sequence length="509" mass="52180">MLIEWAYRTPWRISHSFTAGWNNERMSGNRSGMAASSRVDVGFGSERGPILIALMLATSLVALESTILATAIPTIVADLGGFTQFPWLFSAYLLTQAVLVPVYGKLSDVFGRTPLLLFGIGVFAAGSVLCAVAWSMPALIAFRAVQGLGAGAVLPMAQTIAGDIYTVAERAKAQGYLASVWGMSAVIGPAVGGVFADFLSWRWIFWINLPLCALAAWVLVRNFREDTPSGPRPRVDWAGAATLAVGAALLILGLLEGGQSWAWTSATGIGIFAAGAALIAVFVWIESRAAEPILPIRLFTRRVLVTTSAVSCLVGAVVLGLTSYVPSFVQGALGTTALVAGFTLATMTIGWPIAAAQSGRLYLRIGFRNTGLMGAVPLLCGAALLTQVGVDSAPGEVALCCVLVGLGMGLIASPALIAAQSSVDWSERGVVTGANAFARAIGSAVGVAVFGALANAALGGAAADETVTGTPGAAQLADSVAPVFVAVLVCAVLLVSCVCLIPNRPAAAG</sequence>
<protein>
    <submittedName>
        <fullName evidence="10">Mfs transporter</fullName>
    </submittedName>
</protein>
<proteinExistence type="inferred from homology"/>
<dbReference type="PATRIC" id="fig|1114960.4.peg.1889"/>
<feature type="transmembrane region" description="Helical" evidence="8">
    <location>
        <begin position="115"/>
        <end position="134"/>
    </location>
</feature>
<feature type="transmembrane region" description="Helical" evidence="8">
    <location>
        <begin position="235"/>
        <end position="255"/>
    </location>
</feature>
<feature type="transmembrane region" description="Helical" evidence="8">
    <location>
        <begin position="261"/>
        <end position="283"/>
    </location>
</feature>
<feature type="transmembrane region" description="Helical" evidence="8">
    <location>
        <begin position="173"/>
        <end position="191"/>
    </location>
</feature>
<feature type="transmembrane region" description="Helical" evidence="8">
    <location>
        <begin position="140"/>
        <end position="161"/>
    </location>
</feature>
<evidence type="ECO:0000256" key="1">
    <source>
        <dbReference type="ARBA" id="ARBA00004429"/>
    </source>
</evidence>
<dbReference type="AlphaFoldDB" id="H0JQE5"/>
<dbReference type="Gene3D" id="1.20.1720.10">
    <property type="entry name" value="Multidrug resistance protein D"/>
    <property type="match status" value="1"/>
</dbReference>
<comment type="subcellular location">
    <subcellularLocation>
        <location evidence="1">Cell inner membrane</location>
        <topology evidence="1">Multi-pass membrane protein</topology>
    </subcellularLocation>
</comment>
<feature type="transmembrane region" description="Helical" evidence="8">
    <location>
        <begin position="483"/>
        <end position="501"/>
    </location>
</feature>
<feature type="transmembrane region" description="Helical" evidence="8">
    <location>
        <begin position="372"/>
        <end position="390"/>
    </location>
</feature>
<evidence type="ECO:0000259" key="9">
    <source>
        <dbReference type="PROSITE" id="PS50850"/>
    </source>
</evidence>
<dbReference type="PRINTS" id="PR01036">
    <property type="entry name" value="TCRTETB"/>
</dbReference>
<dbReference type="Gene3D" id="1.20.1250.20">
    <property type="entry name" value="MFS general substrate transporter like domains"/>
    <property type="match status" value="1"/>
</dbReference>
<evidence type="ECO:0000256" key="3">
    <source>
        <dbReference type="ARBA" id="ARBA00022448"/>
    </source>
</evidence>
<evidence type="ECO:0000256" key="8">
    <source>
        <dbReference type="SAM" id="Phobius"/>
    </source>
</evidence>
<dbReference type="CDD" id="cd17502">
    <property type="entry name" value="MFS_Azr1_MDR_like"/>
    <property type="match status" value="1"/>
</dbReference>
<evidence type="ECO:0000256" key="4">
    <source>
        <dbReference type="ARBA" id="ARBA00022475"/>
    </source>
</evidence>
<gene>
    <name evidence="10" type="ORF">AK37_09349</name>
</gene>
<evidence type="ECO:0000256" key="2">
    <source>
        <dbReference type="ARBA" id="ARBA00007520"/>
    </source>
</evidence>
<feature type="transmembrane region" description="Helical" evidence="8">
    <location>
        <begin position="84"/>
        <end position="103"/>
    </location>
</feature>
<feature type="transmembrane region" description="Helical" evidence="8">
    <location>
        <begin position="203"/>
        <end position="223"/>
    </location>
</feature>
<dbReference type="SUPFAM" id="SSF103473">
    <property type="entry name" value="MFS general substrate transporter"/>
    <property type="match status" value="1"/>
</dbReference>
<dbReference type="PROSITE" id="PS50850">
    <property type="entry name" value="MFS"/>
    <property type="match status" value="1"/>
</dbReference>
<evidence type="ECO:0000256" key="7">
    <source>
        <dbReference type="ARBA" id="ARBA00023136"/>
    </source>
</evidence>
<dbReference type="FunFam" id="1.20.1720.10:FF:000004">
    <property type="entry name" value="EmrB/QacA family drug resistance transporter"/>
    <property type="match status" value="1"/>
</dbReference>
<feature type="transmembrane region" description="Helical" evidence="8">
    <location>
        <begin position="440"/>
        <end position="463"/>
    </location>
</feature>
<feature type="transmembrane region" description="Helical" evidence="8">
    <location>
        <begin position="50"/>
        <end position="72"/>
    </location>
</feature>
<reference evidence="10 11" key="1">
    <citation type="submission" date="2011-12" db="EMBL/GenBank/DDBJ databases">
        <authorList>
            <person name="Kriszt B."/>
            <person name="Tancsics A."/>
            <person name="Cserhati M."/>
            <person name="Toth A."/>
            <person name="Nagy I."/>
            <person name="Horvath B."/>
            <person name="Tamura T."/>
            <person name="Kukolya J."/>
            <person name="Szoboszlay S."/>
        </authorList>
    </citation>
    <scope>NUCLEOTIDE SEQUENCE [LARGE SCALE GENOMIC DNA]</scope>
    <source>
        <strain evidence="10 11">AK37</strain>
    </source>
</reference>
<evidence type="ECO:0000313" key="10">
    <source>
        <dbReference type="EMBL" id="EHK84052.1"/>
    </source>
</evidence>
<evidence type="ECO:0000256" key="5">
    <source>
        <dbReference type="ARBA" id="ARBA00022692"/>
    </source>
</evidence>
<dbReference type="PANTHER" id="PTHR23501">
    <property type="entry name" value="MAJOR FACILITATOR SUPERFAMILY"/>
    <property type="match status" value="1"/>
</dbReference>
<keyword evidence="5 8" id="KW-0812">Transmembrane</keyword>
<dbReference type="InterPro" id="IPR036259">
    <property type="entry name" value="MFS_trans_sf"/>
</dbReference>
<feature type="transmembrane region" description="Helical" evidence="8">
    <location>
        <begin position="396"/>
        <end position="419"/>
    </location>
</feature>
<comment type="similarity">
    <text evidence="2">Belongs to the major facilitator superfamily. TCR/Tet family.</text>
</comment>
<dbReference type="Pfam" id="PF07690">
    <property type="entry name" value="MFS_1"/>
    <property type="match status" value="1"/>
</dbReference>
<feature type="transmembrane region" description="Helical" evidence="8">
    <location>
        <begin position="303"/>
        <end position="325"/>
    </location>
</feature>
<keyword evidence="6 8" id="KW-1133">Transmembrane helix</keyword>
<accession>H0JQE5</accession>
<dbReference type="GO" id="GO:0022857">
    <property type="term" value="F:transmembrane transporter activity"/>
    <property type="evidence" value="ECO:0007669"/>
    <property type="project" value="InterPro"/>
</dbReference>
<dbReference type="InterPro" id="IPR011701">
    <property type="entry name" value="MFS"/>
</dbReference>
<organism evidence="10 11">
    <name type="scientific">Rhodococcus pyridinivorans AK37</name>
    <dbReference type="NCBI Taxonomy" id="1114960"/>
    <lineage>
        <taxon>Bacteria</taxon>
        <taxon>Bacillati</taxon>
        <taxon>Actinomycetota</taxon>
        <taxon>Actinomycetes</taxon>
        <taxon>Mycobacteriales</taxon>
        <taxon>Nocardiaceae</taxon>
        <taxon>Rhodococcus</taxon>
    </lineage>
</organism>
<feature type="transmembrane region" description="Helical" evidence="8">
    <location>
        <begin position="331"/>
        <end position="351"/>
    </location>
</feature>
<dbReference type="EMBL" id="AHBW01000037">
    <property type="protein sequence ID" value="EHK84052.1"/>
    <property type="molecule type" value="Genomic_DNA"/>
</dbReference>
<dbReference type="GO" id="GO:0005886">
    <property type="term" value="C:plasma membrane"/>
    <property type="evidence" value="ECO:0007669"/>
    <property type="project" value="UniProtKB-SubCell"/>
</dbReference>
<keyword evidence="4" id="KW-1003">Cell membrane</keyword>
<name>H0JQE5_9NOCA</name>
<dbReference type="Proteomes" id="UP000005064">
    <property type="component" value="Unassembled WGS sequence"/>
</dbReference>
<evidence type="ECO:0000256" key="6">
    <source>
        <dbReference type="ARBA" id="ARBA00022989"/>
    </source>
</evidence>
<dbReference type="PANTHER" id="PTHR23501:SF191">
    <property type="entry name" value="VACUOLAR BASIC AMINO ACID TRANSPORTER 4"/>
    <property type="match status" value="1"/>
</dbReference>
<dbReference type="InterPro" id="IPR020846">
    <property type="entry name" value="MFS_dom"/>
</dbReference>
<keyword evidence="3" id="KW-0813">Transport</keyword>
<comment type="caution">
    <text evidence="10">The sequence shown here is derived from an EMBL/GenBank/DDBJ whole genome shotgun (WGS) entry which is preliminary data.</text>
</comment>
<keyword evidence="7 8" id="KW-0472">Membrane</keyword>
<feature type="domain" description="Major facilitator superfamily (MFS) profile" evidence="9">
    <location>
        <begin position="50"/>
        <end position="505"/>
    </location>
</feature>
<evidence type="ECO:0000313" key="11">
    <source>
        <dbReference type="Proteomes" id="UP000005064"/>
    </source>
</evidence>